<evidence type="ECO:0000256" key="4">
    <source>
        <dbReference type="ARBA" id="ARBA00011738"/>
    </source>
</evidence>
<dbReference type="PANTHER" id="PTHR31528:SF1">
    <property type="entry name" value="4-AMINO-5-HYDROXYMETHYL-2-METHYLPYRIMIDINE PHOSPHATE SYNTHASE THI11-RELATED"/>
    <property type="match status" value="1"/>
</dbReference>
<keyword evidence="12" id="KW-0732">Signal</keyword>
<feature type="signal peptide" evidence="12">
    <location>
        <begin position="1"/>
        <end position="36"/>
    </location>
</feature>
<keyword evidence="8" id="KW-0784">Thiamine biosynthesis</keyword>
<accession>A0A841AG10</accession>
<evidence type="ECO:0000256" key="3">
    <source>
        <dbReference type="ARBA" id="ARBA00009406"/>
    </source>
</evidence>
<reference evidence="14 15" key="1">
    <citation type="submission" date="2020-08" db="EMBL/GenBank/DDBJ databases">
        <title>Sequencing the genomes of 1000 actinobacteria strains.</title>
        <authorList>
            <person name="Klenk H.-P."/>
        </authorList>
    </citation>
    <scope>NUCLEOTIDE SEQUENCE [LARGE SCALE GENOMIC DNA]</scope>
    <source>
        <strain evidence="14 15">DSM 28796</strain>
    </source>
</reference>
<comment type="pathway">
    <text evidence="2">Cofactor biosynthesis; thiamine diphosphate biosynthesis.</text>
</comment>
<comment type="function">
    <text evidence="1">Responsible for the formation of the pyrimidine heterocycle in the thiamine biosynthesis pathway. Catalyzes the formation of hydroxymethylpyrimidine phosphate (HMP-P) from histidine and pyridoxal phosphate (PLP). The protein uses PLP and the active site histidine to form HMP-P, generating an inactive enzyme. The enzyme can only undergo a single turnover, which suggests it is a suicide enzyme.</text>
</comment>
<evidence type="ECO:0000256" key="12">
    <source>
        <dbReference type="SAM" id="SignalP"/>
    </source>
</evidence>
<dbReference type="PANTHER" id="PTHR31528">
    <property type="entry name" value="4-AMINO-5-HYDROXYMETHYL-2-METHYLPYRIMIDINE PHOSPHATE SYNTHASE THI11-RELATED"/>
    <property type="match status" value="1"/>
</dbReference>
<evidence type="ECO:0000256" key="8">
    <source>
        <dbReference type="ARBA" id="ARBA00022977"/>
    </source>
</evidence>
<keyword evidence="9" id="KW-0408">Iron</keyword>
<dbReference type="InterPro" id="IPR006311">
    <property type="entry name" value="TAT_signal"/>
</dbReference>
<dbReference type="RefSeq" id="WP_184325850.1">
    <property type="nucleotide sequence ID" value="NZ_JACHLZ010000001.1"/>
</dbReference>
<evidence type="ECO:0000256" key="6">
    <source>
        <dbReference type="ARBA" id="ARBA00022723"/>
    </source>
</evidence>
<evidence type="ECO:0000313" key="14">
    <source>
        <dbReference type="EMBL" id="MBB5832541.1"/>
    </source>
</evidence>
<evidence type="ECO:0000259" key="13">
    <source>
        <dbReference type="Pfam" id="PF09084"/>
    </source>
</evidence>
<protein>
    <recommendedName>
        <fullName evidence="10">Thiamine pyrimidine synthase</fullName>
    </recommendedName>
</protein>
<evidence type="ECO:0000256" key="5">
    <source>
        <dbReference type="ARBA" id="ARBA00022679"/>
    </source>
</evidence>
<evidence type="ECO:0000256" key="7">
    <source>
        <dbReference type="ARBA" id="ARBA00022898"/>
    </source>
</evidence>
<dbReference type="InterPro" id="IPR027939">
    <property type="entry name" value="NMT1/THI5"/>
</dbReference>
<evidence type="ECO:0000256" key="9">
    <source>
        <dbReference type="ARBA" id="ARBA00023004"/>
    </source>
</evidence>
<evidence type="ECO:0000256" key="1">
    <source>
        <dbReference type="ARBA" id="ARBA00003469"/>
    </source>
</evidence>
<keyword evidence="6" id="KW-0479">Metal-binding</keyword>
<evidence type="ECO:0000256" key="2">
    <source>
        <dbReference type="ARBA" id="ARBA00004948"/>
    </source>
</evidence>
<keyword evidence="5" id="KW-0808">Transferase</keyword>
<dbReference type="Gene3D" id="3.40.190.10">
    <property type="entry name" value="Periplasmic binding protein-like II"/>
    <property type="match status" value="2"/>
</dbReference>
<keyword evidence="7" id="KW-0663">Pyridoxal phosphate</keyword>
<dbReference type="AlphaFoldDB" id="A0A841AG10"/>
<dbReference type="GO" id="GO:0016740">
    <property type="term" value="F:transferase activity"/>
    <property type="evidence" value="ECO:0007669"/>
    <property type="project" value="UniProtKB-KW"/>
</dbReference>
<comment type="catalytic activity">
    <reaction evidence="11">
        <text>N(6)-(pyridoxal phosphate)-L-lysyl-[4-amino-5-hydroxymethyl-2-methylpyrimidine phosphate synthase] + L-histidyl-[4-amino-5-hydroxymethyl-2-methylpyrimidine phosphate synthase] + 2 Fe(3+) + 4 H2O = L-lysyl-[4-amino-5-hydroxymethyl-2-methylpyrimidine phosphate synthase] + (2S)-2-amino-5-hydroxy-4-oxopentanoyl-[4-amino-5-hydroxymethyl-2-methylpyrimidine phosphate synthase] + 4-amino-2-methyl-5-(phosphooxymethyl)pyrimidine + 3-oxopropanoate + 2 Fe(2+) + 2 H(+)</text>
        <dbReference type="Rhea" id="RHEA:65756"/>
        <dbReference type="Rhea" id="RHEA-COMP:16892"/>
        <dbReference type="Rhea" id="RHEA-COMP:16893"/>
        <dbReference type="Rhea" id="RHEA-COMP:16894"/>
        <dbReference type="Rhea" id="RHEA-COMP:16895"/>
        <dbReference type="ChEBI" id="CHEBI:15377"/>
        <dbReference type="ChEBI" id="CHEBI:15378"/>
        <dbReference type="ChEBI" id="CHEBI:29033"/>
        <dbReference type="ChEBI" id="CHEBI:29034"/>
        <dbReference type="ChEBI" id="CHEBI:29969"/>
        <dbReference type="ChEBI" id="CHEBI:29979"/>
        <dbReference type="ChEBI" id="CHEBI:33190"/>
        <dbReference type="ChEBI" id="CHEBI:58354"/>
        <dbReference type="ChEBI" id="CHEBI:143915"/>
        <dbReference type="ChEBI" id="CHEBI:157692"/>
    </reaction>
    <physiologicalReaction direction="left-to-right" evidence="11">
        <dbReference type="Rhea" id="RHEA:65757"/>
    </physiologicalReaction>
</comment>
<dbReference type="Pfam" id="PF09084">
    <property type="entry name" value="NMT1"/>
    <property type="match status" value="1"/>
</dbReference>
<dbReference type="GO" id="GO:0046872">
    <property type="term" value="F:metal ion binding"/>
    <property type="evidence" value="ECO:0007669"/>
    <property type="project" value="UniProtKB-KW"/>
</dbReference>
<proteinExistence type="inferred from homology"/>
<feature type="chain" id="PRO_5038379516" description="Thiamine pyrimidine synthase" evidence="12">
    <location>
        <begin position="37"/>
        <end position="362"/>
    </location>
</feature>
<comment type="similarity">
    <text evidence="3">Belongs to the NMT1/THI5 family.</text>
</comment>
<dbReference type="PROSITE" id="PS51318">
    <property type="entry name" value="TAT"/>
    <property type="match status" value="1"/>
</dbReference>
<dbReference type="EMBL" id="JACHLZ010000001">
    <property type="protein sequence ID" value="MBB5832541.1"/>
    <property type="molecule type" value="Genomic_DNA"/>
</dbReference>
<evidence type="ECO:0000313" key="15">
    <source>
        <dbReference type="Proteomes" id="UP000588158"/>
    </source>
</evidence>
<dbReference type="GO" id="GO:0009228">
    <property type="term" value="P:thiamine biosynthetic process"/>
    <property type="evidence" value="ECO:0007669"/>
    <property type="project" value="UniProtKB-KW"/>
</dbReference>
<comment type="caution">
    <text evidence="14">The sequence shown here is derived from an EMBL/GenBank/DDBJ whole genome shotgun (WGS) entry which is preliminary data.</text>
</comment>
<gene>
    <name evidence="14" type="ORF">HNR70_002354</name>
</gene>
<name>A0A841AG10_9MICO</name>
<evidence type="ECO:0000256" key="11">
    <source>
        <dbReference type="ARBA" id="ARBA00048179"/>
    </source>
</evidence>
<comment type="subunit">
    <text evidence="4">Homodimer.</text>
</comment>
<feature type="domain" description="SsuA/THI5-like" evidence="13">
    <location>
        <begin position="64"/>
        <end position="275"/>
    </location>
</feature>
<keyword evidence="15" id="KW-1185">Reference proteome</keyword>
<dbReference type="SUPFAM" id="SSF53850">
    <property type="entry name" value="Periplasmic binding protein-like II"/>
    <property type="match status" value="1"/>
</dbReference>
<dbReference type="Proteomes" id="UP000588158">
    <property type="component" value="Unassembled WGS sequence"/>
</dbReference>
<evidence type="ECO:0000256" key="10">
    <source>
        <dbReference type="ARBA" id="ARBA00033171"/>
    </source>
</evidence>
<sequence length="362" mass="37736">MNRRPAAPAALPGVTAAPSRRLLLAGALAAPALALAGCSGSADGASAGGSLGTLEVNQNWIRTTEFAGEYFADSRGYYTDAGFEEVTLIPGGPSGTSSEAMVLSNSALVGMTTPLAAGSMVAGEEAPLVLLGAKFQRNPFTICSTSATPITTPADLVGKRIGVATGTNEVLFDALLEVNGIDPADVERVTVQFDPQPLINGEVDGQICTLTNEAITVSLAGLEAVNLPLADNGLPFVSGAFVTTLQNVAERREELKGFLAATVRGWKDALADPEESARLAYEEYGADLGLDPEKEQRQAEAQNQLVVSDETDANGLFTISDELAAKNIELLALAGHEVDQASFFDPTLLQEVYEENPDLLPA</sequence>
<dbReference type="InterPro" id="IPR015168">
    <property type="entry name" value="SsuA/THI5"/>
</dbReference>
<organism evidence="14 15">
    <name type="scientific">Brachybacterium aquaticum</name>
    <dbReference type="NCBI Taxonomy" id="1432564"/>
    <lineage>
        <taxon>Bacteria</taxon>
        <taxon>Bacillati</taxon>
        <taxon>Actinomycetota</taxon>
        <taxon>Actinomycetes</taxon>
        <taxon>Micrococcales</taxon>
        <taxon>Dermabacteraceae</taxon>
        <taxon>Brachybacterium</taxon>
    </lineage>
</organism>